<keyword evidence="3" id="KW-1185">Reference proteome</keyword>
<dbReference type="Gramene" id="TraesCS7A02G405100.1">
    <property type="protein sequence ID" value="TraesCS7A02G405100.1"/>
    <property type="gene ID" value="TraesCS7A02G405100"/>
</dbReference>
<dbReference type="Gramene" id="TraesNOR7A03G04018860.1">
    <property type="protein sequence ID" value="TraesNOR7A03G04018860.1"/>
    <property type="gene ID" value="TraesNOR7A03G04018860"/>
</dbReference>
<feature type="region of interest" description="Disordered" evidence="1">
    <location>
        <begin position="26"/>
        <end position="50"/>
    </location>
</feature>
<dbReference type="Proteomes" id="UP000019116">
    <property type="component" value="Chromosome 7A"/>
</dbReference>
<evidence type="ECO:0000313" key="3">
    <source>
        <dbReference type="Proteomes" id="UP000019116"/>
    </source>
</evidence>
<name>A0A3B6RNH2_WHEAT</name>
<dbReference type="OMA" id="TSWHVEA"/>
<accession>A0A3B6RNH2</accession>
<dbReference type="AlphaFoldDB" id="A0A3B6RNH2"/>
<reference evidence="2" key="1">
    <citation type="submission" date="2018-08" db="EMBL/GenBank/DDBJ databases">
        <authorList>
            <person name="Rossello M."/>
        </authorList>
    </citation>
    <scope>NUCLEOTIDE SEQUENCE [LARGE SCALE GENOMIC DNA]</scope>
    <source>
        <strain evidence="2">cv. Chinese Spring</strain>
    </source>
</reference>
<dbReference type="Gramene" id="TraesCLE_scaffold_003886_01G000200.1">
    <property type="protein sequence ID" value="TraesCLE_scaffold_003886_01G000200.1"/>
    <property type="gene ID" value="TraesCLE_scaffold_003886_01G000200"/>
</dbReference>
<dbReference type="Gramene" id="TraesROB_scaffold_006961_01G000100.1">
    <property type="protein sequence ID" value="TraesROB_scaffold_006961_01G000100.1"/>
    <property type="gene ID" value="TraesROB_scaffold_006961_01G000100"/>
</dbReference>
<evidence type="ECO:0000313" key="2">
    <source>
        <dbReference type="EnsemblPlants" id="TraesCS7A02G405100.1"/>
    </source>
</evidence>
<organism evidence="2">
    <name type="scientific">Triticum aestivum</name>
    <name type="common">Wheat</name>
    <dbReference type="NCBI Taxonomy" id="4565"/>
    <lineage>
        <taxon>Eukaryota</taxon>
        <taxon>Viridiplantae</taxon>
        <taxon>Streptophyta</taxon>
        <taxon>Embryophyta</taxon>
        <taxon>Tracheophyta</taxon>
        <taxon>Spermatophyta</taxon>
        <taxon>Magnoliopsida</taxon>
        <taxon>Liliopsida</taxon>
        <taxon>Poales</taxon>
        <taxon>Poaceae</taxon>
        <taxon>BOP clade</taxon>
        <taxon>Pooideae</taxon>
        <taxon>Triticodae</taxon>
        <taxon>Triticeae</taxon>
        <taxon>Triticinae</taxon>
        <taxon>Triticum</taxon>
    </lineage>
</organism>
<dbReference type="Gramene" id="TraesCS7A03G0981900.1">
    <property type="protein sequence ID" value="TraesCS7A03G0981900.1.CDS"/>
    <property type="gene ID" value="TraesCS7A03G0981900"/>
</dbReference>
<proteinExistence type="predicted"/>
<dbReference type="Gramene" id="TraesLDM7A03G03978660.1">
    <property type="protein sequence ID" value="TraesLDM7A03G03978660.1"/>
    <property type="gene ID" value="TraesLDM7A03G03978660"/>
</dbReference>
<reference evidence="2" key="2">
    <citation type="submission" date="2018-10" db="UniProtKB">
        <authorList>
            <consortium name="EnsemblPlants"/>
        </authorList>
    </citation>
    <scope>IDENTIFICATION</scope>
</reference>
<dbReference type="Gramene" id="TraesLAC7A03G03929160.1">
    <property type="protein sequence ID" value="TraesLAC7A03G03929160.1"/>
    <property type="gene ID" value="TraesLAC7A03G03929160"/>
</dbReference>
<dbReference type="Gramene" id="TraesSYM7A03G03929200.1">
    <property type="protein sequence ID" value="TraesSYM7A03G03929200.1"/>
    <property type="gene ID" value="TraesSYM7A03G03929200"/>
</dbReference>
<dbReference type="Gramene" id="TraesJAG7A03G03957210.1">
    <property type="protein sequence ID" value="TraesJAG7A03G03957210.1"/>
    <property type="gene ID" value="TraesJAG7A03G03957210"/>
</dbReference>
<protein>
    <submittedName>
        <fullName evidence="2">Uncharacterized protein</fullName>
    </submittedName>
</protein>
<dbReference type="Gramene" id="TraesWEE_scaffold_002877_01G000200.1">
    <property type="protein sequence ID" value="TraesWEE_scaffold_002877_01G000200.1"/>
    <property type="gene ID" value="TraesWEE_scaffold_002877_01G000200"/>
</dbReference>
<evidence type="ECO:0000256" key="1">
    <source>
        <dbReference type="SAM" id="MobiDB-lite"/>
    </source>
</evidence>
<feature type="compositionally biased region" description="Low complexity" evidence="1">
    <location>
        <begin position="32"/>
        <end position="50"/>
    </location>
</feature>
<dbReference type="EnsemblPlants" id="TraesCS7A02G405100.1">
    <property type="protein sequence ID" value="TraesCS7A02G405100.1"/>
    <property type="gene ID" value="TraesCS7A02G405100"/>
</dbReference>
<sequence>MTTRTGSPPLPLAHAILAAATTHASRFRRAPAPRSTPLSSPSSALPSPPARFSAPSVYRLLATPPPWLGFRVGLRRCISGGPSGSHGTSWHVEASLDLRQGGMRLIPDIGLGGGVGRAMADLVALVIMEISGPGAATPVGMAVAHSAGSA</sequence>